<keyword evidence="8" id="KW-0732">Signal</keyword>
<dbReference type="InterPro" id="IPR009056">
    <property type="entry name" value="Cyt_c-like_dom"/>
</dbReference>
<feature type="signal peptide" evidence="8">
    <location>
        <begin position="1"/>
        <end position="20"/>
    </location>
</feature>
<dbReference type="GO" id="GO:0020037">
    <property type="term" value="F:heme binding"/>
    <property type="evidence" value="ECO:0007669"/>
    <property type="project" value="InterPro"/>
</dbReference>
<dbReference type="RefSeq" id="WP_304273574.1">
    <property type="nucleotide sequence ID" value="NZ_QFQZ01000003.1"/>
</dbReference>
<organism evidence="10 11">
    <name type="scientific">Caulobacter segnis</name>
    <dbReference type="NCBI Taxonomy" id="88688"/>
    <lineage>
        <taxon>Bacteria</taxon>
        <taxon>Pseudomonadati</taxon>
        <taxon>Pseudomonadota</taxon>
        <taxon>Alphaproteobacteria</taxon>
        <taxon>Caulobacterales</taxon>
        <taxon>Caulobacteraceae</taxon>
        <taxon>Caulobacter</taxon>
    </lineage>
</organism>
<evidence type="ECO:0000313" key="11">
    <source>
        <dbReference type="Proteomes" id="UP000249393"/>
    </source>
</evidence>
<keyword evidence="4" id="KW-0249">Electron transport</keyword>
<dbReference type="PROSITE" id="PS51257">
    <property type="entry name" value="PROKAR_LIPOPROTEIN"/>
    <property type="match status" value="1"/>
</dbReference>
<feature type="region of interest" description="Disordered" evidence="7">
    <location>
        <begin position="22"/>
        <end position="42"/>
    </location>
</feature>
<evidence type="ECO:0000256" key="4">
    <source>
        <dbReference type="ARBA" id="ARBA00022982"/>
    </source>
</evidence>
<dbReference type="AlphaFoldDB" id="A0A2W5VB21"/>
<evidence type="ECO:0000313" key="10">
    <source>
        <dbReference type="EMBL" id="PZR37010.1"/>
    </source>
</evidence>
<dbReference type="Proteomes" id="UP000249393">
    <property type="component" value="Unassembled WGS sequence"/>
</dbReference>
<name>A0A2W5VB21_9CAUL</name>
<evidence type="ECO:0000256" key="2">
    <source>
        <dbReference type="ARBA" id="ARBA00022617"/>
    </source>
</evidence>
<comment type="caution">
    <text evidence="10">The sequence shown here is derived from an EMBL/GenBank/DDBJ whole genome shotgun (WGS) entry which is preliminary data.</text>
</comment>
<sequence>MRTLKLAVFAALAVTAAACSKDGGSSSEAPADAPASAPATAAPTDADKAAALASLPAPYNTGDLANGQSKFALCRSCHTITEGGPDMTGPNLYGVFGRKAGSKPGYSYSDAVKAAGFTWDAEHLDKWLADPRGFLPGTKMTFAGLKDPKDRVDLIAYLKVETGYKPAP</sequence>
<dbReference type="GO" id="GO:0009055">
    <property type="term" value="F:electron transfer activity"/>
    <property type="evidence" value="ECO:0007669"/>
    <property type="project" value="InterPro"/>
</dbReference>
<keyword evidence="3 6" id="KW-0479">Metal-binding</keyword>
<evidence type="ECO:0000256" key="7">
    <source>
        <dbReference type="SAM" id="MobiDB-lite"/>
    </source>
</evidence>
<evidence type="ECO:0000259" key="9">
    <source>
        <dbReference type="PROSITE" id="PS51007"/>
    </source>
</evidence>
<keyword evidence="5 6" id="KW-0408">Iron</keyword>
<dbReference type="EMBL" id="QFQZ01000003">
    <property type="protein sequence ID" value="PZR37010.1"/>
    <property type="molecule type" value="Genomic_DNA"/>
</dbReference>
<dbReference type="PRINTS" id="PR00604">
    <property type="entry name" value="CYTCHRMECIAB"/>
</dbReference>
<gene>
    <name evidence="10" type="ORF">DI526_02120</name>
</gene>
<keyword evidence="1" id="KW-0813">Transport</keyword>
<accession>A0A2W5VB21</accession>
<reference evidence="10 11" key="1">
    <citation type="submission" date="2017-08" db="EMBL/GenBank/DDBJ databases">
        <title>Infants hospitalized years apart are colonized by the same room-sourced microbial strains.</title>
        <authorList>
            <person name="Brooks B."/>
            <person name="Olm M.R."/>
            <person name="Firek B.A."/>
            <person name="Baker R."/>
            <person name="Thomas B.C."/>
            <person name="Morowitz M.J."/>
            <person name="Banfield J.F."/>
        </authorList>
    </citation>
    <scope>NUCLEOTIDE SEQUENCE [LARGE SCALE GENOMIC DNA]</scope>
    <source>
        <strain evidence="10">S2_003_000_R2_4</strain>
    </source>
</reference>
<dbReference type="InterPro" id="IPR002327">
    <property type="entry name" value="Cyt_c_1A/1B"/>
</dbReference>
<evidence type="ECO:0000256" key="5">
    <source>
        <dbReference type="ARBA" id="ARBA00023004"/>
    </source>
</evidence>
<dbReference type="Gene3D" id="1.10.760.10">
    <property type="entry name" value="Cytochrome c-like domain"/>
    <property type="match status" value="1"/>
</dbReference>
<evidence type="ECO:0000256" key="6">
    <source>
        <dbReference type="PROSITE-ProRule" id="PRU00433"/>
    </source>
</evidence>
<dbReference type="PANTHER" id="PTHR11961">
    <property type="entry name" value="CYTOCHROME C"/>
    <property type="match status" value="1"/>
</dbReference>
<dbReference type="PROSITE" id="PS51007">
    <property type="entry name" value="CYTC"/>
    <property type="match status" value="1"/>
</dbReference>
<dbReference type="GO" id="GO:0046872">
    <property type="term" value="F:metal ion binding"/>
    <property type="evidence" value="ECO:0007669"/>
    <property type="project" value="UniProtKB-KW"/>
</dbReference>
<dbReference type="InterPro" id="IPR036909">
    <property type="entry name" value="Cyt_c-like_dom_sf"/>
</dbReference>
<proteinExistence type="predicted"/>
<evidence type="ECO:0000256" key="1">
    <source>
        <dbReference type="ARBA" id="ARBA00022448"/>
    </source>
</evidence>
<dbReference type="Pfam" id="PF00034">
    <property type="entry name" value="Cytochrom_C"/>
    <property type="match status" value="1"/>
</dbReference>
<feature type="domain" description="Cytochrome c" evidence="9">
    <location>
        <begin position="62"/>
        <end position="162"/>
    </location>
</feature>
<evidence type="ECO:0000256" key="8">
    <source>
        <dbReference type="SAM" id="SignalP"/>
    </source>
</evidence>
<protein>
    <submittedName>
        <fullName evidence="10">Cytochrome c family protein</fullName>
    </submittedName>
</protein>
<feature type="chain" id="PRO_5016087525" evidence="8">
    <location>
        <begin position="21"/>
        <end position="168"/>
    </location>
</feature>
<keyword evidence="2 6" id="KW-0349">Heme</keyword>
<dbReference type="SUPFAM" id="SSF46626">
    <property type="entry name" value="Cytochrome c"/>
    <property type="match status" value="1"/>
</dbReference>
<evidence type="ECO:0000256" key="3">
    <source>
        <dbReference type="ARBA" id="ARBA00022723"/>
    </source>
</evidence>
<feature type="compositionally biased region" description="Low complexity" evidence="7">
    <location>
        <begin position="29"/>
        <end position="42"/>
    </location>
</feature>